<dbReference type="EMBL" id="GL945434">
    <property type="protein sequence ID" value="EGO24467.1"/>
    <property type="molecule type" value="Genomic_DNA"/>
</dbReference>
<dbReference type="KEGG" id="sla:SERLADRAFT_438083"/>
<feature type="compositionally biased region" description="Basic and acidic residues" evidence="1">
    <location>
        <begin position="1"/>
        <end position="11"/>
    </location>
</feature>
<feature type="region of interest" description="Disordered" evidence="1">
    <location>
        <begin position="1"/>
        <end position="45"/>
    </location>
</feature>
<name>F8NWZ2_SERL9</name>
<accession>F8NWZ2</accession>
<feature type="compositionally biased region" description="Polar residues" evidence="1">
    <location>
        <begin position="16"/>
        <end position="38"/>
    </location>
</feature>
<proteinExistence type="predicted"/>
<dbReference type="GeneID" id="18814965"/>
<dbReference type="AlphaFoldDB" id="F8NWZ2"/>
<organism>
    <name type="scientific">Serpula lacrymans var. lacrymans (strain S7.9)</name>
    <name type="common">Dry rot fungus</name>
    <dbReference type="NCBI Taxonomy" id="578457"/>
    <lineage>
        <taxon>Eukaryota</taxon>
        <taxon>Fungi</taxon>
        <taxon>Dikarya</taxon>
        <taxon>Basidiomycota</taxon>
        <taxon>Agaricomycotina</taxon>
        <taxon>Agaricomycetes</taxon>
        <taxon>Agaricomycetidae</taxon>
        <taxon>Boletales</taxon>
        <taxon>Coniophorineae</taxon>
        <taxon>Serpulaceae</taxon>
        <taxon>Serpula</taxon>
    </lineage>
</organism>
<evidence type="ECO:0000256" key="1">
    <source>
        <dbReference type="SAM" id="MobiDB-lite"/>
    </source>
</evidence>
<dbReference type="RefSeq" id="XP_007318486.1">
    <property type="nucleotide sequence ID" value="XM_007318424.1"/>
</dbReference>
<sequence length="104" mass="11943">MAHSDDKHDTSDSDNPSDFITTDTSCQTASEHTLQKQGNLPRPAQINWTNSHTDILVEWLEKHPKYRYVLFSDSTAIAKKENWEVLNYQVHESFIASKDSKACF</sequence>
<dbReference type="HOGENOM" id="CLU_170533_0_0_1"/>
<evidence type="ECO:0000313" key="2">
    <source>
        <dbReference type="EMBL" id="EGO24467.1"/>
    </source>
</evidence>
<dbReference type="Proteomes" id="UP000008064">
    <property type="component" value="Unassembled WGS sequence"/>
</dbReference>
<reference evidence="2" key="1">
    <citation type="submission" date="2011-04" db="EMBL/GenBank/DDBJ databases">
        <title>Evolution of plant cell wall degrading machinery underlies the functional diversity of forest fungi.</title>
        <authorList>
            <consortium name="US DOE Joint Genome Institute (JGI-PGF)"/>
            <person name="Eastwood D.C."/>
            <person name="Floudas D."/>
            <person name="Binder M."/>
            <person name="Majcherczyk A."/>
            <person name="Schneider P."/>
            <person name="Aerts A."/>
            <person name="Asiegbu F.O."/>
            <person name="Baker S.E."/>
            <person name="Barry K."/>
            <person name="Bendiksby M."/>
            <person name="Blumentritt M."/>
            <person name="Coutinho P.M."/>
            <person name="Cullen D."/>
            <person name="Cullen D."/>
            <person name="Gathman A."/>
            <person name="Goodell B."/>
            <person name="Henrissat B."/>
            <person name="Ihrmark K."/>
            <person name="Kauserud H."/>
            <person name="Kohler A."/>
            <person name="LaButti K."/>
            <person name="Lapidus A."/>
            <person name="Lavin J.L."/>
            <person name="Lee Y.-H."/>
            <person name="Lindquist E."/>
            <person name="Lilly W."/>
            <person name="Lucas S."/>
            <person name="Morin E."/>
            <person name="Murat C."/>
            <person name="Oguiza J.A."/>
            <person name="Park J."/>
            <person name="Pisabarro A.G."/>
            <person name="Riley R."/>
            <person name="Rosling A."/>
            <person name="Salamov A."/>
            <person name="Schmidt O."/>
            <person name="Schmutz J."/>
            <person name="Skrede I."/>
            <person name="Stenlid J."/>
            <person name="Wiebenga A."/>
            <person name="Xie X."/>
            <person name="Kues U."/>
            <person name="Hibbett D.S."/>
            <person name="Hoffmeister D."/>
            <person name="Hogberg N."/>
            <person name="Martin F."/>
            <person name="Grigoriev I.V."/>
            <person name="Watkinson S.C."/>
        </authorList>
    </citation>
    <scope>NUCLEOTIDE SEQUENCE</scope>
    <source>
        <strain evidence="2">S7.9</strain>
    </source>
</reference>
<protein>
    <submittedName>
        <fullName evidence="2">Uncharacterized protein</fullName>
    </submittedName>
</protein>
<gene>
    <name evidence="2" type="ORF">SERLADRAFT_438083</name>
</gene>